<keyword evidence="3" id="KW-0731">Sigma factor</keyword>
<dbReference type="GO" id="GO:0003677">
    <property type="term" value="F:DNA binding"/>
    <property type="evidence" value="ECO:0007669"/>
    <property type="project" value="InterPro"/>
</dbReference>
<sequence>MQQKMVNLHLLITEMGIQRREYSTQQELIEGCIKREPTAQRKLYEIYAPRMLTLASRYAGDRERAKDILHDGFITLFNKIDSYSGTGSFEGWIRRIFVNTALMSLRKVDILRNTEEIDNAIGEISDFPGAVETMSSKELMELIASMPDGFRIVFNMYAIEGYSHQEIAKELNISEGSSRSQLSRARVWLQERIKRQNEGE</sequence>
<comment type="similarity">
    <text evidence="1">Belongs to the sigma-70 factor family. ECF subfamily.</text>
</comment>
<dbReference type="PANTHER" id="PTHR43133:SF46">
    <property type="entry name" value="RNA POLYMERASE SIGMA-70 FACTOR ECF SUBFAMILY"/>
    <property type="match status" value="1"/>
</dbReference>
<dbReference type="PANTHER" id="PTHR43133">
    <property type="entry name" value="RNA POLYMERASE ECF-TYPE SIGMA FACTO"/>
    <property type="match status" value="1"/>
</dbReference>
<dbReference type="CDD" id="cd06171">
    <property type="entry name" value="Sigma70_r4"/>
    <property type="match status" value="1"/>
</dbReference>
<evidence type="ECO:0000256" key="3">
    <source>
        <dbReference type="ARBA" id="ARBA00023082"/>
    </source>
</evidence>
<evidence type="ECO:0000259" key="5">
    <source>
        <dbReference type="Pfam" id="PF04542"/>
    </source>
</evidence>
<feature type="domain" description="RNA polymerase sigma-70 region 2" evidence="5">
    <location>
        <begin position="43"/>
        <end position="107"/>
    </location>
</feature>
<evidence type="ECO:0000256" key="4">
    <source>
        <dbReference type="ARBA" id="ARBA00023163"/>
    </source>
</evidence>
<dbReference type="Pfam" id="PF08281">
    <property type="entry name" value="Sigma70_r4_2"/>
    <property type="match status" value="1"/>
</dbReference>
<evidence type="ECO:0000256" key="2">
    <source>
        <dbReference type="ARBA" id="ARBA00023015"/>
    </source>
</evidence>
<feature type="domain" description="RNA polymerase sigma factor 70 region 4 type 2" evidence="6">
    <location>
        <begin position="137"/>
        <end position="189"/>
    </location>
</feature>
<accession>A0A644V5A4</accession>
<dbReference type="SUPFAM" id="SSF88946">
    <property type="entry name" value="Sigma2 domain of RNA polymerase sigma factors"/>
    <property type="match status" value="1"/>
</dbReference>
<comment type="caution">
    <text evidence="7">The sequence shown here is derived from an EMBL/GenBank/DDBJ whole genome shotgun (WGS) entry which is preliminary data.</text>
</comment>
<dbReference type="InterPro" id="IPR039425">
    <property type="entry name" value="RNA_pol_sigma-70-like"/>
</dbReference>
<dbReference type="InterPro" id="IPR007627">
    <property type="entry name" value="RNA_pol_sigma70_r2"/>
</dbReference>
<dbReference type="AlphaFoldDB" id="A0A644V5A4"/>
<dbReference type="Gene3D" id="1.10.1740.10">
    <property type="match status" value="1"/>
</dbReference>
<dbReference type="InterPro" id="IPR036388">
    <property type="entry name" value="WH-like_DNA-bd_sf"/>
</dbReference>
<dbReference type="Gene3D" id="1.10.10.10">
    <property type="entry name" value="Winged helix-like DNA-binding domain superfamily/Winged helix DNA-binding domain"/>
    <property type="match status" value="1"/>
</dbReference>
<dbReference type="SUPFAM" id="SSF88659">
    <property type="entry name" value="Sigma3 and sigma4 domains of RNA polymerase sigma factors"/>
    <property type="match status" value="1"/>
</dbReference>
<keyword evidence="2" id="KW-0805">Transcription regulation</keyword>
<dbReference type="InterPro" id="IPR013324">
    <property type="entry name" value="RNA_pol_sigma_r3/r4-like"/>
</dbReference>
<dbReference type="EMBL" id="VSSQ01000221">
    <property type="protein sequence ID" value="MPL86381.1"/>
    <property type="molecule type" value="Genomic_DNA"/>
</dbReference>
<proteinExistence type="inferred from homology"/>
<evidence type="ECO:0000313" key="7">
    <source>
        <dbReference type="EMBL" id="MPL86381.1"/>
    </source>
</evidence>
<protein>
    <submittedName>
        <fullName evidence="7">ECF RNA polymerase sigma-E factor</fullName>
    </submittedName>
</protein>
<evidence type="ECO:0000259" key="6">
    <source>
        <dbReference type="Pfam" id="PF08281"/>
    </source>
</evidence>
<dbReference type="NCBIfam" id="TIGR02937">
    <property type="entry name" value="sigma70-ECF"/>
    <property type="match status" value="1"/>
</dbReference>
<dbReference type="InterPro" id="IPR013249">
    <property type="entry name" value="RNA_pol_sigma70_r4_t2"/>
</dbReference>
<keyword evidence="4" id="KW-0804">Transcription</keyword>
<reference evidence="7" key="1">
    <citation type="submission" date="2019-08" db="EMBL/GenBank/DDBJ databases">
        <authorList>
            <person name="Kucharzyk K."/>
            <person name="Murdoch R.W."/>
            <person name="Higgins S."/>
            <person name="Loffler F."/>
        </authorList>
    </citation>
    <scope>NUCLEOTIDE SEQUENCE</scope>
</reference>
<gene>
    <name evidence="7" type="primary">rpoE_8</name>
    <name evidence="7" type="ORF">SDC9_32361</name>
</gene>
<dbReference type="GO" id="GO:0006352">
    <property type="term" value="P:DNA-templated transcription initiation"/>
    <property type="evidence" value="ECO:0007669"/>
    <property type="project" value="InterPro"/>
</dbReference>
<dbReference type="InterPro" id="IPR013325">
    <property type="entry name" value="RNA_pol_sigma_r2"/>
</dbReference>
<organism evidence="7">
    <name type="scientific">bioreactor metagenome</name>
    <dbReference type="NCBI Taxonomy" id="1076179"/>
    <lineage>
        <taxon>unclassified sequences</taxon>
        <taxon>metagenomes</taxon>
        <taxon>ecological metagenomes</taxon>
    </lineage>
</organism>
<dbReference type="Pfam" id="PF04542">
    <property type="entry name" value="Sigma70_r2"/>
    <property type="match status" value="1"/>
</dbReference>
<dbReference type="GO" id="GO:0016987">
    <property type="term" value="F:sigma factor activity"/>
    <property type="evidence" value="ECO:0007669"/>
    <property type="project" value="UniProtKB-KW"/>
</dbReference>
<evidence type="ECO:0000256" key="1">
    <source>
        <dbReference type="ARBA" id="ARBA00010641"/>
    </source>
</evidence>
<name>A0A644V5A4_9ZZZZ</name>
<dbReference type="InterPro" id="IPR014284">
    <property type="entry name" value="RNA_pol_sigma-70_dom"/>
</dbReference>